<comment type="caution">
    <text evidence="2">The sequence shown here is derived from an EMBL/GenBank/DDBJ whole genome shotgun (WGS) entry which is preliminary data.</text>
</comment>
<evidence type="ECO:0000313" key="2">
    <source>
        <dbReference type="EMBL" id="MBB4079799.1"/>
    </source>
</evidence>
<protein>
    <recommendedName>
        <fullName evidence="4">SusD-like starch-binding protein associating with outer membrane</fullName>
    </recommendedName>
</protein>
<feature type="chain" id="PRO_5032346939" description="SusD-like starch-binding protein associating with outer membrane" evidence="1">
    <location>
        <begin position="24"/>
        <end position="467"/>
    </location>
</feature>
<dbReference type="EMBL" id="JACIFF010000006">
    <property type="protein sequence ID" value="MBB4079799.1"/>
    <property type="molecule type" value="Genomic_DNA"/>
</dbReference>
<keyword evidence="3" id="KW-1185">Reference proteome</keyword>
<dbReference type="InterPro" id="IPR011990">
    <property type="entry name" value="TPR-like_helical_dom_sf"/>
</dbReference>
<dbReference type="Pfam" id="PF12771">
    <property type="entry name" value="SusD-like_2"/>
    <property type="match status" value="1"/>
</dbReference>
<dbReference type="PROSITE" id="PS51257">
    <property type="entry name" value="PROKAR_LIPOPROTEIN"/>
    <property type="match status" value="1"/>
</dbReference>
<feature type="signal peptide" evidence="1">
    <location>
        <begin position="1"/>
        <end position="23"/>
    </location>
</feature>
<proteinExistence type="predicted"/>
<dbReference type="RefSeq" id="WP_183496044.1">
    <property type="nucleotide sequence ID" value="NZ_JACIFF010000006.1"/>
</dbReference>
<dbReference type="Gene3D" id="1.25.40.390">
    <property type="match status" value="1"/>
</dbReference>
<dbReference type="SUPFAM" id="SSF48452">
    <property type="entry name" value="TPR-like"/>
    <property type="match status" value="1"/>
</dbReference>
<name>A0A840EDB7_9BACT</name>
<evidence type="ECO:0008006" key="4">
    <source>
        <dbReference type="Google" id="ProtNLM"/>
    </source>
</evidence>
<dbReference type="Proteomes" id="UP000576209">
    <property type="component" value="Unassembled WGS sequence"/>
</dbReference>
<dbReference type="InterPro" id="IPR041662">
    <property type="entry name" value="SusD-like_2"/>
</dbReference>
<keyword evidence="1" id="KW-0732">Signal</keyword>
<accession>A0A840EDB7</accession>
<dbReference type="AlphaFoldDB" id="A0A840EDB7"/>
<reference evidence="2 3" key="1">
    <citation type="submission" date="2020-08" db="EMBL/GenBank/DDBJ databases">
        <title>Genomic Encyclopedia of Type Strains, Phase IV (KMG-IV): sequencing the most valuable type-strain genomes for metagenomic binning, comparative biology and taxonomic classification.</title>
        <authorList>
            <person name="Goeker M."/>
        </authorList>
    </citation>
    <scope>NUCLEOTIDE SEQUENCE [LARGE SCALE GENOMIC DNA]</scope>
    <source>
        <strain evidence="2 3">DSM 105137</strain>
    </source>
</reference>
<gene>
    <name evidence="2" type="ORF">GGR28_002426</name>
</gene>
<sequence length="467" mass="51010">MKQTILHYLLSACVVVLMTACGADYLDINDNPNVATRPPLDGLLASASYNTAQNQFRVSNGHAAYYVQYLASPNEGNTTDTYLEISNGIAWGELYDVMTDLDDLIRFGQEDGLGRHVAIAKVLMAINLGLVVDNWGNAPFSDAFSGETLRPTYDSAEDLYATIFRLLNEATSELAAAADAPDVRSGSDFVYDGDLELWTRAAASLRARYLNHLSETSQYDPSAVLAAVDAGFTGPEQDAAVTSFTVRNPWAQVADNNANLLLGGWLSEQFIDALNGTTYGTEDPRLPLLTNRNDDGEFVGTPNGAGRQGDGTKTLESYLVLDGAFSMESSPLNIITYAELKFIEAEAALAAGNQERANEAFAEGVRTSMSQIGVDDQSATDYIAAEYGSDDVTRDDIFREKYVAIFLSPETWVDARRYDYAYADFELAENAALNTFPVRIQYPNTETDRNAANVPVVTMTDPIFWDQ</sequence>
<evidence type="ECO:0000313" key="3">
    <source>
        <dbReference type="Proteomes" id="UP000576209"/>
    </source>
</evidence>
<organism evidence="2 3">
    <name type="scientific">Neolewinella aquimaris</name>
    <dbReference type="NCBI Taxonomy" id="1835722"/>
    <lineage>
        <taxon>Bacteria</taxon>
        <taxon>Pseudomonadati</taxon>
        <taxon>Bacteroidota</taxon>
        <taxon>Saprospiria</taxon>
        <taxon>Saprospirales</taxon>
        <taxon>Lewinellaceae</taxon>
        <taxon>Neolewinella</taxon>
    </lineage>
</organism>
<evidence type="ECO:0000256" key="1">
    <source>
        <dbReference type="SAM" id="SignalP"/>
    </source>
</evidence>